<dbReference type="Gene3D" id="1.10.10.10">
    <property type="entry name" value="Winged helix-like DNA-binding domain superfamily/Winged helix DNA-binding domain"/>
    <property type="match status" value="1"/>
</dbReference>
<evidence type="ECO:0000313" key="7">
    <source>
        <dbReference type="EMBL" id="BEG99185.1"/>
    </source>
</evidence>
<dbReference type="Gene3D" id="1.10.1740.10">
    <property type="match status" value="1"/>
</dbReference>
<gene>
    <name evidence="7" type="ORF">BSYN_14500</name>
</gene>
<dbReference type="GO" id="GO:0000428">
    <property type="term" value="C:DNA-directed RNA polymerase complex"/>
    <property type="evidence" value="ECO:0007669"/>
    <property type="project" value="UniProtKB-KW"/>
</dbReference>
<evidence type="ECO:0000256" key="1">
    <source>
        <dbReference type="ARBA" id="ARBA00010641"/>
    </source>
</evidence>
<dbReference type="Pfam" id="PF08281">
    <property type="entry name" value="Sigma70_r4_2"/>
    <property type="match status" value="1"/>
</dbReference>
<dbReference type="InterPro" id="IPR007627">
    <property type="entry name" value="RNA_pol_sigma70_r2"/>
</dbReference>
<dbReference type="InterPro" id="IPR014327">
    <property type="entry name" value="RNA_pol_sigma70_bacteroid"/>
</dbReference>
<dbReference type="Proteomes" id="UP001496674">
    <property type="component" value="Chromosome"/>
</dbReference>
<keyword evidence="2" id="KW-0805">Transcription regulation</keyword>
<dbReference type="NCBIfam" id="TIGR02937">
    <property type="entry name" value="sigma70-ECF"/>
    <property type="match status" value="1"/>
</dbReference>
<evidence type="ECO:0000259" key="5">
    <source>
        <dbReference type="Pfam" id="PF04542"/>
    </source>
</evidence>
<evidence type="ECO:0000259" key="6">
    <source>
        <dbReference type="Pfam" id="PF08281"/>
    </source>
</evidence>
<dbReference type="InterPro" id="IPR036388">
    <property type="entry name" value="WH-like_DNA-bd_sf"/>
</dbReference>
<keyword evidence="4" id="KW-0804">Transcription</keyword>
<evidence type="ECO:0000256" key="4">
    <source>
        <dbReference type="ARBA" id="ARBA00023163"/>
    </source>
</evidence>
<keyword evidence="3" id="KW-0731">Sigma factor</keyword>
<keyword evidence="7" id="KW-0240">DNA-directed RNA polymerase</keyword>
<dbReference type="NCBIfam" id="TIGR02985">
    <property type="entry name" value="Sig70_bacteroi1"/>
    <property type="match status" value="1"/>
</dbReference>
<feature type="domain" description="RNA polymerase sigma factor 70 region 4 type 2" evidence="6">
    <location>
        <begin position="122"/>
        <end position="174"/>
    </location>
</feature>
<dbReference type="InterPro" id="IPR013249">
    <property type="entry name" value="RNA_pol_sigma70_r4_t2"/>
</dbReference>
<dbReference type="InterPro" id="IPR013324">
    <property type="entry name" value="RNA_pol_sigma_r3/r4-like"/>
</dbReference>
<dbReference type="SUPFAM" id="SSF88659">
    <property type="entry name" value="Sigma3 and sigma4 domains of RNA polymerase sigma factors"/>
    <property type="match status" value="1"/>
</dbReference>
<dbReference type="InterPro" id="IPR013325">
    <property type="entry name" value="RNA_pol_sigma_r2"/>
</dbReference>
<feature type="domain" description="RNA polymerase sigma-70 region 2" evidence="5">
    <location>
        <begin position="16"/>
        <end position="81"/>
    </location>
</feature>
<comment type="similarity">
    <text evidence="1">Belongs to the sigma-70 factor family. ECF subfamily.</text>
</comment>
<dbReference type="EMBL" id="AP028055">
    <property type="protein sequence ID" value="BEG99185.1"/>
    <property type="molecule type" value="Genomic_DNA"/>
</dbReference>
<evidence type="ECO:0000313" key="8">
    <source>
        <dbReference type="Proteomes" id="UP001496674"/>
    </source>
</evidence>
<dbReference type="PANTHER" id="PTHR43133:SF46">
    <property type="entry name" value="RNA POLYMERASE SIGMA-70 FACTOR ECF SUBFAMILY"/>
    <property type="match status" value="1"/>
</dbReference>
<dbReference type="SUPFAM" id="SSF88946">
    <property type="entry name" value="Sigma2 domain of RNA polymerase sigma factors"/>
    <property type="match status" value="1"/>
</dbReference>
<accession>A0ABN6Z3R5</accession>
<proteinExistence type="inferred from homology"/>
<dbReference type="RefSeq" id="WP_353334383.1">
    <property type="nucleotide sequence ID" value="NZ_AP028055.1"/>
</dbReference>
<organism evidence="7 8">
    <name type="scientific">Bacteroides sedimenti</name>
    <dbReference type="NCBI Taxonomy" id="2136147"/>
    <lineage>
        <taxon>Bacteria</taxon>
        <taxon>Pseudomonadati</taxon>
        <taxon>Bacteroidota</taxon>
        <taxon>Bacteroidia</taxon>
        <taxon>Bacteroidales</taxon>
        <taxon>Bacteroidaceae</taxon>
        <taxon>Bacteroides</taxon>
    </lineage>
</organism>
<reference evidence="7 8" key="1">
    <citation type="submission" date="2023-04" db="EMBL/GenBank/DDBJ databases">
        <title>Draft genome sequence of acteroides sedimenti strain YN3PY1.</title>
        <authorList>
            <person name="Yoshida N."/>
        </authorList>
    </citation>
    <scope>NUCLEOTIDE SEQUENCE [LARGE SCALE GENOMIC DNA]</scope>
    <source>
        <strain evidence="7 8">YN3PY1</strain>
    </source>
</reference>
<protein>
    <submittedName>
        <fullName evidence="7">DNA-directed RNA polymerase sigma-70 factor</fullName>
    </submittedName>
</protein>
<sequence length="192" mass="22946">MAINSNTDDLISFNQLFNEYQKRYVRFANTYVRDLPAAEDIVVESLMYYWENRHSLQEKDLNIPAYILTTIKHKCLNYLRHMQVHEEYSQDIQSYTEWELNTRIATLQACEPYDLFASEVKEIVQQTLKSLPEKTREIFIMSRYENKSYKEIAEKMGMTTKGVEFHVSKALKALHVSLKDYFPFFLYLFCKM</sequence>
<dbReference type="InterPro" id="IPR014284">
    <property type="entry name" value="RNA_pol_sigma-70_dom"/>
</dbReference>
<evidence type="ECO:0000256" key="3">
    <source>
        <dbReference type="ARBA" id="ARBA00023082"/>
    </source>
</evidence>
<dbReference type="InterPro" id="IPR039425">
    <property type="entry name" value="RNA_pol_sigma-70-like"/>
</dbReference>
<evidence type="ECO:0000256" key="2">
    <source>
        <dbReference type="ARBA" id="ARBA00023015"/>
    </source>
</evidence>
<dbReference type="CDD" id="cd06171">
    <property type="entry name" value="Sigma70_r4"/>
    <property type="match status" value="1"/>
</dbReference>
<name>A0ABN6Z3R5_9BACE</name>
<dbReference type="PANTHER" id="PTHR43133">
    <property type="entry name" value="RNA POLYMERASE ECF-TYPE SIGMA FACTO"/>
    <property type="match status" value="1"/>
</dbReference>
<keyword evidence="8" id="KW-1185">Reference proteome</keyword>
<dbReference type="Pfam" id="PF04542">
    <property type="entry name" value="Sigma70_r2"/>
    <property type="match status" value="1"/>
</dbReference>
<keyword evidence="7" id="KW-0560">Oxidoreductase</keyword>
<dbReference type="GO" id="GO:0016491">
    <property type="term" value="F:oxidoreductase activity"/>
    <property type="evidence" value="ECO:0007669"/>
    <property type="project" value="UniProtKB-KW"/>
</dbReference>